<keyword evidence="1" id="KW-1133">Transmembrane helix</keyword>
<organism evidence="3 4">
    <name type="scientific">Vallitalea longa</name>
    <dbReference type="NCBI Taxonomy" id="2936439"/>
    <lineage>
        <taxon>Bacteria</taxon>
        <taxon>Bacillati</taxon>
        <taxon>Bacillota</taxon>
        <taxon>Clostridia</taxon>
        <taxon>Lachnospirales</taxon>
        <taxon>Vallitaleaceae</taxon>
        <taxon>Vallitalea</taxon>
    </lineage>
</organism>
<reference evidence="3" key="1">
    <citation type="submission" date="2022-06" db="EMBL/GenBank/DDBJ databases">
        <title>Vallitalea longa sp. nov., an anaerobic bacterium isolated from marine sediment.</title>
        <authorList>
            <person name="Hirano S."/>
            <person name="Terahara T."/>
            <person name="Mori K."/>
            <person name="Hamada M."/>
            <person name="Matsumoto R."/>
            <person name="Kobayashi T."/>
        </authorList>
    </citation>
    <scope>NUCLEOTIDE SEQUENCE</scope>
    <source>
        <strain evidence="3">SH18-1</strain>
    </source>
</reference>
<comment type="caution">
    <text evidence="3">The sequence shown here is derived from an EMBL/GenBank/DDBJ whole genome shotgun (WGS) entry which is preliminary data.</text>
</comment>
<feature type="transmembrane region" description="Helical" evidence="1">
    <location>
        <begin position="325"/>
        <end position="345"/>
    </location>
</feature>
<dbReference type="PROSITE" id="PS51704">
    <property type="entry name" value="GP_PDE"/>
    <property type="match status" value="1"/>
</dbReference>
<dbReference type="InterPro" id="IPR030395">
    <property type="entry name" value="GP_PDE_dom"/>
</dbReference>
<evidence type="ECO:0000256" key="1">
    <source>
        <dbReference type="SAM" id="Phobius"/>
    </source>
</evidence>
<feature type="domain" description="GP-PDE" evidence="2">
    <location>
        <begin position="355"/>
        <end position="586"/>
    </location>
</feature>
<feature type="transmembrane region" description="Helical" evidence="1">
    <location>
        <begin position="223"/>
        <end position="250"/>
    </location>
</feature>
<feature type="transmembrane region" description="Helical" evidence="1">
    <location>
        <begin position="262"/>
        <end position="287"/>
    </location>
</feature>
<proteinExistence type="predicted"/>
<dbReference type="CDD" id="cd08579">
    <property type="entry name" value="GDPD_memb_like"/>
    <property type="match status" value="1"/>
</dbReference>
<feature type="transmembrane region" description="Helical" evidence="1">
    <location>
        <begin position="180"/>
        <end position="202"/>
    </location>
</feature>
<dbReference type="GO" id="GO:0006629">
    <property type="term" value="P:lipid metabolic process"/>
    <property type="evidence" value="ECO:0007669"/>
    <property type="project" value="InterPro"/>
</dbReference>
<dbReference type="AlphaFoldDB" id="A0A9W5YCA6"/>
<protein>
    <submittedName>
        <fullName evidence="3">Glycerophosphoryl diester phosphodiesterase</fullName>
    </submittedName>
</protein>
<feature type="transmembrane region" description="Helical" evidence="1">
    <location>
        <begin position="76"/>
        <end position="100"/>
    </location>
</feature>
<evidence type="ECO:0000259" key="2">
    <source>
        <dbReference type="PROSITE" id="PS51704"/>
    </source>
</evidence>
<feature type="transmembrane region" description="Helical" evidence="1">
    <location>
        <begin position="127"/>
        <end position="146"/>
    </location>
</feature>
<dbReference type="Pfam" id="PF10110">
    <property type="entry name" value="GPDPase_memb"/>
    <property type="match status" value="1"/>
</dbReference>
<evidence type="ECO:0000313" key="3">
    <source>
        <dbReference type="EMBL" id="GKX29921.1"/>
    </source>
</evidence>
<gene>
    <name evidence="3" type="ORF">SH1V18_24010</name>
</gene>
<keyword evidence="1" id="KW-0472">Membrane</keyword>
<feature type="transmembrane region" description="Helical" evidence="1">
    <location>
        <begin position="23"/>
        <end position="44"/>
    </location>
</feature>
<dbReference type="InterPro" id="IPR018476">
    <property type="entry name" value="GlyceroP-diester-Pdiesterase_M"/>
</dbReference>
<sequence length="590" mass="67035">MNCKKFRLEEKYKSTFTSFKRNFWSFIKYQIVAKVLVTIVLIPIFKELFKLILKSKGLSILLNGVILKFVLSPQGFISAILITIFATLVLLIEYGGIIIISYEASSNKHPSTLFNVLKLSIKRFKNLLGFGGLTILTYVVIIFPWLDMGYHTSLLTSLQIPNFIRAYINNNQFLYVTMKIGTVIVFILSIGFIFSMEIIMLENKSALQAMKKSFHLVKNNFKLVIKSFVITIVLMIVVSLGIFGSIAISFPMISLDNSVTNILINGVVLFLGLFLYLISFLIIPYIIHHFTCLYLSVNSSPIDLSIKTKVTKLSIIDKVFNNKKAIKILITLSFCVVLVITKYILADLASTHYHVEVTAHRGSSIEAPENTLSAIGKAIENKADFVEIDVQETKDGVVVVYHDKSLKRITGSNKKLYNTNYDEIKQLDAGSWFGKEFKGEKIPTLKEVIDYSRGKISLNIELKQRGKGRDLVKKVVEIINNKKIVDSCVVTSLDYDLLKQVERLNSNIKTGYIMFVAIGDINSIKDVDFYSIEESYLDENFVLKAHLINRDVHVWTVNETEKMKEFIEMGVDNIITDYDKQLVKVLKAYN</sequence>
<keyword evidence="4" id="KW-1185">Reference proteome</keyword>
<dbReference type="InterPro" id="IPR017946">
    <property type="entry name" value="PLC-like_Pdiesterase_TIM-brl"/>
</dbReference>
<dbReference type="RefSeq" id="WP_281815686.1">
    <property type="nucleotide sequence ID" value="NZ_BRLB01000006.1"/>
</dbReference>
<evidence type="ECO:0000313" key="4">
    <source>
        <dbReference type="Proteomes" id="UP001144256"/>
    </source>
</evidence>
<dbReference type="GO" id="GO:0008081">
    <property type="term" value="F:phosphoric diester hydrolase activity"/>
    <property type="evidence" value="ECO:0007669"/>
    <property type="project" value="InterPro"/>
</dbReference>
<name>A0A9W5YCA6_9FIRM</name>
<dbReference type="PANTHER" id="PTHR46211:SF8">
    <property type="entry name" value="PHOSPHODIESTERASE"/>
    <property type="match status" value="1"/>
</dbReference>
<dbReference type="Gene3D" id="3.20.20.190">
    <property type="entry name" value="Phosphatidylinositol (PI) phosphodiesterase"/>
    <property type="match status" value="1"/>
</dbReference>
<dbReference type="SUPFAM" id="SSF51695">
    <property type="entry name" value="PLC-like phosphodiesterases"/>
    <property type="match status" value="1"/>
</dbReference>
<dbReference type="Proteomes" id="UP001144256">
    <property type="component" value="Unassembled WGS sequence"/>
</dbReference>
<accession>A0A9W5YCA6</accession>
<dbReference type="EMBL" id="BRLB01000006">
    <property type="protein sequence ID" value="GKX29921.1"/>
    <property type="molecule type" value="Genomic_DNA"/>
</dbReference>
<keyword evidence="1" id="KW-0812">Transmembrane</keyword>
<dbReference type="PANTHER" id="PTHR46211">
    <property type="entry name" value="GLYCEROPHOSPHORYL DIESTER PHOSPHODIESTERASE"/>
    <property type="match status" value="1"/>
</dbReference>
<dbReference type="Pfam" id="PF03009">
    <property type="entry name" value="GDPD"/>
    <property type="match status" value="1"/>
</dbReference>